<evidence type="ECO:0000256" key="1">
    <source>
        <dbReference type="SAM" id="MobiDB-lite"/>
    </source>
</evidence>
<feature type="region of interest" description="Disordered" evidence="1">
    <location>
        <begin position="166"/>
        <end position="253"/>
    </location>
</feature>
<sequence>MEDEGSVTGRCEDQPDHREPGLPPPGSPAPGGSFHQTITSSISPLGLQRFTCHVPSHLDSPDGASGGGGRVPLIGPYINRPTDTTSVTDVNHAASSSSSVNPVRREADGVSVARREGRRDTLLQEENHGKLLWKTQLMFIRPLRLSPNKQTNKQTNKHVRREFCSTGTLASSSEGITAVARQKPVESRRERESKGKESKGNESKGNESIGNESKGNESIGKETKGRRPREGDQGKETKGRSTPRPSGRRKQGG</sequence>
<dbReference type="AlphaFoldDB" id="A0A4Z2EA85"/>
<reference evidence="2 3" key="1">
    <citation type="submission" date="2019-03" db="EMBL/GenBank/DDBJ databases">
        <title>First draft genome of Liparis tanakae, snailfish: a comprehensive survey of snailfish specific genes.</title>
        <authorList>
            <person name="Kim W."/>
            <person name="Song I."/>
            <person name="Jeong J.-H."/>
            <person name="Kim D."/>
            <person name="Kim S."/>
            <person name="Ryu S."/>
            <person name="Song J.Y."/>
            <person name="Lee S.K."/>
        </authorList>
    </citation>
    <scope>NUCLEOTIDE SEQUENCE [LARGE SCALE GENOMIC DNA]</scope>
    <source>
        <tissue evidence="2">Muscle</tissue>
    </source>
</reference>
<feature type="compositionally biased region" description="Basic and acidic residues" evidence="1">
    <location>
        <begin position="219"/>
        <end position="239"/>
    </location>
</feature>
<protein>
    <submittedName>
        <fullName evidence="2">Uncharacterized protein</fullName>
    </submittedName>
</protein>
<dbReference type="Proteomes" id="UP000314294">
    <property type="component" value="Unassembled WGS sequence"/>
</dbReference>
<comment type="caution">
    <text evidence="2">The sequence shown here is derived from an EMBL/GenBank/DDBJ whole genome shotgun (WGS) entry which is preliminary data.</text>
</comment>
<feature type="compositionally biased region" description="Basic and acidic residues" evidence="1">
    <location>
        <begin position="183"/>
        <end position="205"/>
    </location>
</feature>
<evidence type="ECO:0000313" key="2">
    <source>
        <dbReference type="EMBL" id="TNN25729.1"/>
    </source>
</evidence>
<dbReference type="EMBL" id="SRLO01011805">
    <property type="protein sequence ID" value="TNN25729.1"/>
    <property type="molecule type" value="Genomic_DNA"/>
</dbReference>
<name>A0A4Z2EA85_9TELE</name>
<organism evidence="2 3">
    <name type="scientific">Liparis tanakae</name>
    <name type="common">Tanaka's snailfish</name>
    <dbReference type="NCBI Taxonomy" id="230148"/>
    <lineage>
        <taxon>Eukaryota</taxon>
        <taxon>Metazoa</taxon>
        <taxon>Chordata</taxon>
        <taxon>Craniata</taxon>
        <taxon>Vertebrata</taxon>
        <taxon>Euteleostomi</taxon>
        <taxon>Actinopterygii</taxon>
        <taxon>Neopterygii</taxon>
        <taxon>Teleostei</taxon>
        <taxon>Neoteleostei</taxon>
        <taxon>Acanthomorphata</taxon>
        <taxon>Eupercaria</taxon>
        <taxon>Perciformes</taxon>
        <taxon>Cottioidei</taxon>
        <taxon>Cottales</taxon>
        <taxon>Liparidae</taxon>
        <taxon>Liparis</taxon>
    </lineage>
</organism>
<feature type="compositionally biased region" description="Basic and acidic residues" evidence="1">
    <location>
        <begin position="103"/>
        <end position="114"/>
    </location>
</feature>
<feature type="region of interest" description="Disordered" evidence="1">
    <location>
        <begin position="1"/>
        <end position="39"/>
    </location>
</feature>
<feature type="compositionally biased region" description="Polar residues" evidence="1">
    <location>
        <begin position="166"/>
        <end position="175"/>
    </location>
</feature>
<keyword evidence="3" id="KW-1185">Reference proteome</keyword>
<feature type="compositionally biased region" description="Basic and acidic residues" evidence="1">
    <location>
        <begin position="10"/>
        <end position="20"/>
    </location>
</feature>
<feature type="region of interest" description="Disordered" evidence="1">
    <location>
        <begin position="53"/>
        <end position="114"/>
    </location>
</feature>
<gene>
    <name evidence="2" type="ORF">EYF80_064140</name>
</gene>
<accession>A0A4Z2EA85</accession>
<evidence type="ECO:0000313" key="3">
    <source>
        <dbReference type="Proteomes" id="UP000314294"/>
    </source>
</evidence>
<proteinExistence type="predicted"/>